<name>A0A150GAH4_GONPE</name>
<feature type="region of interest" description="Disordered" evidence="7">
    <location>
        <begin position="554"/>
        <end position="578"/>
    </location>
</feature>
<keyword evidence="4" id="KW-0547">Nucleotide-binding</keyword>
<evidence type="ECO:0000256" key="7">
    <source>
        <dbReference type="SAM" id="MobiDB-lite"/>
    </source>
</evidence>
<evidence type="ECO:0000313" key="9">
    <source>
        <dbReference type="Proteomes" id="UP000075714"/>
    </source>
</evidence>
<gene>
    <name evidence="8" type="ORF">GPECTOR_40g581</name>
</gene>
<evidence type="ECO:0000256" key="1">
    <source>
        <dbReference type="ARBA" id="ARBA00004496"/>
    </source>
</evidence>
<dbReference type="GO" id="GO:0070736">
    <property type="term" value="F:protein-glycine ligase activity, initiating"/>
    <property type="evidence" value="ECO:0007669"/>
    <property type="project" value="TreeGrafter"/>
</dbReference>
<feature type="compositionally biased region" description="Gly residues" evidence="7">
    <location>
        <begin position="1356"/>
        <end position="1368"/>
    </location>
</feature>
<keyword evidence="2" id="KW-0963">Cytoplasm</keyword>
<feature type="compositionally biased region" description="Low complexity" evidence="7">
    <location>
        <begin position="195"/>
        <end position="205"/>
    </location>
</feature>
<keyword evidence="5" id="KW-0067">ATP-binding</keyword>
<comment type="caution">
    <text evidence="8">The sequence shown here is derived from an EMBL/GenBank/DDBJ whole genome shotgun (WGS) entry which is preliminary data.</text>
</comment>
<dbReference type="Gene3D" id="3.30.470.20">
    <property type="entry name" value="ATP-grasp fold, B domain"/>
    <property type="match status" value="1"/>
</dbReference>
<accession>A0A150GAH4</accession>
<dbReference type="SUPFAM" id="SSF56059">
    <property type="entry name" value="Glutathione synthetase ATP-binding domain-like"/>
    <property type="match status" value="1"/>
</dbReference>
<feature type="compositionally biased region" description="Acidic residues" evidence="7">
    <location>
        <begin position="441"/>
        <end position="454"/>
    </location>
</feature>
<evidence type="ECO:0000256" key="6">
    <source>
        <dbReference type="SAM" id="Coils"/>
    </source>
</evidence>
<evidence type="ECO:0000256" key="2">
    <source>
        <dbReference type="ARBA" id="ARBA00022490"/>
    </source>
</evidence>
<feature type="region of interest" description="Disordered" evidence="7">
    <location>
        <begin position="739"/>
        <end position="1040"/>
    </location>
</feature>
<dbReference type="OrthoDB" id="202825at2759"/>
<dbReference type="Proteomes" id="UP000075714">
    <property type="component" value="Unassembled WGS sequence"/>
</dbReference>
<protein>
    <submittedName>
        <fullName evidence="8">TTL3 protein</fullName>
    </submittedName>
</protein>
<keyword evidence="3" id="KW-0436">Ligase</keyword>
<dbReference type="InterPro" id="IPR051437">
    <property type="entry name" value="TTLL_monoglycylase"/>
</dbReference>
<feature type="compositionally biased region" description="Low complexity" evidence="7">
    <location>
        <begin position="791"/>
        <end position="802"/>
    </location>
</feature>
<sequence length="1481" mass="153068">MAQEKAEQRKQRLVAKEREHATATQRLTEDKARLEAEAREREQELRRAHQALHVMRIEKEKTSVALAERDNEVMRRKREAALLKAKLGGAGAPQLPELVELLGDCKEDWQVAYSIKVEELKRAQEAAAEVRSELERVSREAAQRLKTEQLANAEAMKAVMKERDECKRQAIALEYKLINAEQQLRDMAPAVSLTPTPTQPADAAAPPGPAPRRAPSCSAAGQLASRPPPAPSQQREFFKPQPQRQAQQQHQQAPGQSLQRAGSSGGDGGWAQSLPGSASSAQGGGERGASEAMPPTQPLPQAGESEDEDWDLEALAMHCTAPDGDNDDDGAADDEDVTEEPEKELEEEHELPGDGGGAAAAAAEAVDLAEEESPAEGGSPAKRARCTAAVARGDDERLGKRRRPAGPYASGAAAAAAQDQGADGGRRGGDGSGGNGLPHDADEDMLDADLLLDDDEPVPALPRAYAGLFSNRGDAAAGGPLRGAVGAGVGPNGRGFGGAPAGPSFAAKSGSGAYGGGNGAYGRSGGGSLIGEGPDGRGGTARFPLTSSYAQNVSKATAARGPGRPSGAGRGGGGQARAPVAASGRIDAFLRPVAKPQQQSQDAEGANPLDINHDTLWGNQLVNHFRHSTCLTTKHGLCHTVRDLAWYEAADAAAFYPRAYDISDENSRRDFLRDVRWTAAECLIKRALLDGAVAADAHGPHTAPPPPAAAAAAAAASPSGRKVAAAAAAAAGRGGAVGAAQKPQVQAHAQSTSQQQQQQPSPRQRHGQDASSPVDADEATGSDAAGKEGVAATSASASASTSRAEGSDDAEPGTGPGRPTSDSSPPDQDPEPHRLRQRTDSTPLVDLPSLRLACRGKARRGGSPRGRRGRRRHRRRAGASSAVRRGAVTDDDPDGGGGGGSDADSDAGSRTSSAAASRSGSDTEACKAGDDGDGDACSPVRSAPGDAEGLPSRKRGPVAVADAAELIRTAHRRNRPRRHSAPAAQSSCGFDAPAAETRSATGAARRADANADAGAAEDGNGRPAPAAAGGADGVDGDGDGAAAPGWLPRALPAICYDDAALQSLDAASWRPAAEAILAALSDCAVQTHASGAANIWIAKPAGKSRGRGIRLFNDPDALLGYVRCEEAQGLEARWIAQKYVERPLVIERRKFDIRQWVLVTDWNPLQAWFYSTCYLRFAADDYDPNSLDVFQHLTNNSVSKYFEGPKKTDEITASGNMWSVPRFQRWLAETYGRDDIWEALLQPAMKHIAICTLKAAQDIVTPRKAACQLYGYDFLIDDQLRVWLLEVNASPTLEASTEITAQLCAEVQEPAVHVYSSSSIASAGGNGGGGGSPLPRPRASPPRLRTPRLSGPRAGSAGGGGGGGGGLGTSIVAPSAGPNGLAVSWEGPSAGADGTGTGVAALGRLFATGVPSTTVAMWPGSAAAAVAAAAAAATGAWPPALQPQPPSPGPLSAVATRASLFTRPGQLPLQHAYVGGHGRAR</sequence>
<dbReference type="GO" id="GO:0005524">
    <property type="term" value="F:ATP binding"/>
    <property type="evidence" value="ECO:0007669"/>
    <property type="project" value="UniProtKB-KW"/>
</dbReference>
<dbReference type="GO" id="GO:0005737">
    <property type="term" value="C:cytoplasm"/>
    <property type="evidence" value="ECO:0007669"/>
    <property type="project" value="UniProtKB-SubCell"/>
</dbReference>
<feature type="compositionally biased region" description="Low complexity" evidence="7">
    <location>
        <begin position="906"/>
        <end position="922"/>
    </location>
</feature>
<feature type="compositionally biased region" description="Low complexity" evidence="7">
    <location>
        <begin position="1341"/>
        <end position="1355"/>
    </location>
</feature>
<feature type="coiled-coil region" evidence="6">
    <location>
        <begin position="117"/>
        <end position="183"/>
    </location>
</feature>
<evidence type="ECO:0000256" key="5">
    <source>
        <dbReference type="ARBA" id="ARBA00022840"/>
    </source>
</evidence>
<feature type="compositionally biased region" description="Low complexity" evidence="7">
    <location>
        <begin position="405"/>
        <end position="421"/>
    </location>
</feature>
<evidence type="ECO:0000256" key="3">
    <source>
        <dbReference type="ARBA" id="ARBA00022598"/>
    </source>
</evidence>
<comment type="subcellular location">
    <subcellularLocation>
        <location evidence="1">Cytoplasm</location>
    </subcellularLocation>
</comment>
<organism evidence="8 9">
    <name type="scientific">Gonium pectorale</name>
    <name type="common">Green alga</name>
    <dbReference type="NCBI Taxonomy" id="33097"/>
    <lineage>
        <taxon>Eukaryota</taxon>
        <taxon>Viridiplantae</taxon>
        <taxon>Chlorophyta</taxon>
        <taxon>core chlorophytes</taxon>
        <taxon>Chlorophyceae</taxon>
        <taxon>CS clade</taxon>
        <taxon>Chlamydomonadales</taxon>
        <taxon>Volvocaceae</taxon>
        <taxon>Gonium</taxon>
    </lineage>
</organism>
<feature type="compositionally biased region" description="Basic and acidic residues" evidence="7">
    <location>
        <begin position="830"/>
        <end position="839"/>
    </location>
</feature>
<dbReference type="STRING" id="33097.A0A150GAH4"/>
<dbReference type="EMBL" id="LSYV01000041">
    <property type="protein sequence ID" value="KXZ46847.1"/>
    <property type="molecule type" value="Genomic_DNA"/>
</dbReference>
<dbReference type="PANTHER" id="PTHR45870:SF2">
    <property type="entry name" value="TUBULIN MONOGLYCYLASE TTLL3"/>
    <property type="match status" value="1"/>
</dbReference>
<feature type="compositionally biased region" description="Basic residues" evidence="7">
    <location>
        <begin position="969"/>
        <end position="980"/>
    </location>
</feature>
<reference evidence="9" key="1">
    <citation type="journal article" date="2016" name="Nat. Commun.">
        <title>The Gonium pectorale genome demonstrates co-option of cell cycle regulation during the evolution of multicellularity.</title>
        <authorList>
            <person name="Hanschen E.R."/>
            <person name="Marriage T.N."/>
            <person name="Ferris P.J."/>
            <person name="Hamaji T."/>
            <person name="Toyoda A."/>
            <person name="Fujiyama A."/>
            <person name="Neme R."/>
            <person name="Noguchi H."/>
            <person name="Minakuchi Y."/>
            <person name="Suzuki M."/>
            <person name="Kawai-Toyooka H."/>
            <person name="Smith D.R."/>
            <person name="Sparks H."/>
            <person name="Anderson J."/>
            <person name="Bakaric R."/>
            <person name="Luria V."/>
            <person name="Karger A."/>
            <person name="Kirschner M.W."/>
            <person name="Durand P.M."/>
            <person name="Michod R.E."/>
            <person name="Nozaki H."/>
            <person name="Olson B.J."/>
        </authorList>
    </citation>
    <scope>NUCLEOTIDE SEQUENCE [LARGE SCALE GENOMIC DNA]</scope>
    <source>
        <strain evidence="9">NIES-2863</strain>
    </source>
</reference>
<dbReference type="PROSITE" id="PS51221">
    <property type="entry name" value="TTL"/>
    <property type="match status" value="1"/>
</dbReference>
<feature type="region of interest" description="Disordered" evidence="7">
    <location>
        <begin position="1"/>
        <end position="42"/>
    </location>
</feature>
<feature type="compositionally biased region" description="Basic residues" evidence="7">
    <location>
        <begin position="854"/>
        <end position="877"/>
    </location>
</feature>
<evidence type="ECO:0000256" key="4">
    <source>
        <dbReference type="ARBA" id="ARBA00022741"/>
    </source>
</evidence>
<feature type="region of interest" description="Disordered" evidence="7">
    <location>
        <begin position="1323"/>
        <end position="1372"/>
    </location>
</feature>
<feature type="compositionally biased region" description="Low complexity" evidence="7">
    <location>
        <begin position="240"/>
        <end position="259"/>
    </location>
</feature>
<keyword evidence="6" id="KW-0175">Coiled coil</keyword>
<feature type="compositionally biased region" description="Gly residues" evidence="7">
    <location>
        <begin position="564"/>
        <end position="575"/>
    </location>
</feature>
<dbReference type="GO" id="GO:0015630">
    <property type="term" value="C:microtubule cytoskeleton"/>
    <property type="evidence" value="ECO:0007669"/>
    <property type="project" value="TreeGrafter"/>
</dbReference>
<feature type="compositionally biased region" description="Low complexity" evidence="7">
    <location>
        <begin position="994"/>
        <end position="1029"/>
    </location>
</feature>
<feature type="compositionally biased region" description="Low complexity" evidence="7">
    <location>
        <begin position="739"/>
        <end position="762"/>
    </location>
</feature>
<feature type="region of interest" description="Disordered" evidence="7">
    <location>
        <begin position="191"/>
        <end position="454"/>
    </location>
</feature>
<feature type="compositionally biased region" description="Acidic residues" evidence="7">
    <location>
        <begin position="324"/>
        <end position="349"/>
    </location>
</feature>
<dbReference type="Pfam" id="PF03133">
    <property type="entry name" value="TTL"/>
    <property type="match status" value="1"/>
</dbReference>
<dbReference type="InterPro" id="IPR004344">
    <property type="entry name" value="TTL/TTLL_fam"/>
</dbReference>
<evidence type="ECO:0000313" key="8">
    <source>
        <dbReference type="EMBL" id="KXZ46847.1"/>
    </source>
</evidence>
<proteinExistence type="predicted"/>
<keyword evidence="9" id="KW-1185">Reference proteome</keyword>
<dbReference type="PANTHER" id="PTHR45870">
    <property type="entry name" value="TUBULIN MONOGLYCYLASE TTLL3"/>
    <property type="match status" value="1"/>
</dbReference>